<gene>
    <name evidence="1" type="ORF">T265_02341</name>
</gene>
<name>A0A074ZZI5_OPIVI</name>
<sequence length="125" mass="14724">MYEISRFDYRCNKALFVSLSGEWPWRSQRTQFRTVVRLSQSYFATLHLEGRLSQISWCTRGRTKTFYEIIDQDSGEHTRPSEILVRNSAESFVSFCRRRHEAIFDGPPVYTKSLVSVGAYPIYPR</sequence>
<dbReference type="GeneID" id="20316529"/>
<reference evidence="1 2" key="1">
    <citation type="submission" date="2013-11" db="EMBL/GenBank/DDBJ databases">
        <title>Opisthorchis viverrini - life in the bile duct.</title>
        <authorList>
            <person name="Young N.D."/>
            <person name="Nagarajan N."/>
            <person name="Lin S.J."/>
            <person name="Korhonen P.K."/>
            <person name="Jex A.R."/>
            <person name="Hall R.S."/>
            <person name="Safavi-Hemami H."/>
            <person name="Kaewkong W."/>
            <person name="Bertrand D."/>
            <person name="Gao S."/>
            <person name="Seet Q."/>
            <person name="Wongkham S."/>
            <person name="Teh B.T."/>
            <person name="Wongkham C."/>
            <person name="Intapan P.M."/>
            <person name="Maleewong W."/>
            <person name="Yang X."/>
            <person name="Hu M."/>
            <person name="Wang Z."/>
            <person name="Hofmann A."/>
            <person name="Sternberg P.W."/>
            <person name="Tan P."/>
            <person name="Wang J."/>
            <person name="Gasser R.B."/>
        </authorList>
    </citation>
    <scope>NUCLEOTIDE SEQUENCE [LARGE SCALE GENOMIC DNA]</scope>
</reference>
<dbReference type="RefSeq" id="XP_009164819.1">
    <property type="nucleotide sequence ID" value="XM_009166555.1"/>
</dbReference>
<dbReference type="EMBL" id="KL596646">
    <property type="protein sequence ID" value="KER31432.1"/>
    <property type="molecule type" value="Genomic_DNA"/>
</dbReference>
<dbReference type="Proteomes" id="UP000054324">
    <property type="component" value="Unassembled WGS sequence"/>
</dbReference>
<evidence type="ECO:0000313" key="2">
    <source>
        <dbReference type="Proteomes" id="UP000054324"/>
    </source>
</evidence>
<keyword evidence="2" id="KW-1185">Reference proteome</keyword>
<dbReference type="CTD" id="20316529"/>
<evidence type="ECO:0000313" key="1">
    <source>
        <dbReference type="EMBL" id="KER31432.1"/>
    </source>
</evidence>
<dbReference type="KEGG" id="ovi:T265_02341"/>
<accession>A0A074ZZI5</accession>
<protein>
    <submittedName>
        <fullName evidence="1">Uncharacterized protein</fullName>
    </submittedName>
</protein>
<organism evidence="1 2">
    <name type="scientific">Opisthorchis viverrini</name>
    <name type="common">Southeast Asian liver fluke</name>
    <dbReference type="NCBI Taxonomy" id="6198"/>
    <lineage>
        <taxon>Eukaryota</taxon>
        <taxon>Metazoa</taxon>
        <taxon>Spiralia</taxon>
        <taxon>Lophotrochozoa</taxon>
        <taxon>Platyhelminthes</taxon>
        <taxon>Trematoda</taxon>
        <taxon>Digenea</taxon>
        <taxon>Opisthorchiida</taxon>
        <taxon>Opisthorchiata</taxon>
        <taxon>Opisthorchiidae</taxon>
        <taxon>Opisthorchis</taxon>
    </lineage>
</organism>
<proteinExistence type="predicted"/>
<dbReference type="AlphaFoldDB" id="A0A074ZZI5"/>